<evidence type="ECO:0000256" key="8">
    <source>
        <dbReference type="PROSITE-ProRule" id="PRU00042"/>
    </source>
</evidence>
<evidence type="ECO:0000256" key="7">
    <source>
        <dbReference type="ARBA" id="ARBA00023242"/>
    </source>
</evidence>
<dbReference type="SUPFAM" id="SSF57667">
    <property type="entry name" value="beta-beta-alpha zinc fingers"/>
    <property type="match status" value="3"/>
</dbReference>
<keyword evidence="6" id="KW-0804">Transcription</keyword>
<comment type="caution">
    <text evidence="10">The sequence shown here is derived from an EMBL/GenBank/DDBJ whole genome shotgun (WGS) entry which is preliminary data.</text>
</comment>
<comment type="subcellular location">
    <subcellularLocation>
        <location evidence="1">Nucleus</location>
    </subcellularLocation>
</comment>
<gene>
    <name evidence="10" type="ORF">QJS10_CPB19g00059</name>
</gene>
<feature type="domain" description="C2H2-type" evidence="9">
    <location>
        <begin position="153"/>
        <end position="179"/>
    </location>
</feature>
<evidence type="ECO:0000256" key="4">
    <source>
        <dbReference type="ARBA" id="ARBA00022833"/>
    </source>
</evidence>
<protein>
    <recommendedName>
        <fullName evidence="9">C2H2-type domain-containing protein</fullName>
    </recommendedName>
</protein>
<dbReference type="GO" id="GO:0005730">
    <property type="term" value="C:nucleolus"/>
    <property type="evidence" value="ECO:0007669"/>
    <property type="project" value="TreeGrafter"/>
</dbReference>
<proteinExistence type="predicted"/>
<dbReference type="InterPro" id="IPR013087">
    <property type="entry name" value="Znf_C2H2_type"/>
</dbReference>
<dbReference type="SMART" id="SM00355">
    <property type="entry name" value="ZnF_C2H2"/>
    <property type="match status" value="9"/>
</dbReference>
<sequence length="362" mass="42191">MAAAEEEGKATIFRDIRRYYCEYCGVCRSKKALIASHVLSVHKIDMKVEEKEKPSNTCEECGVCFKKPAYLKQHMLSHSLKRSFTCPVDDCHSNYIRQDHLNRHLLQHQGKLFTCPIENCNRRFAYQGNMTRHIKEMHDEEDPIHGDKDQKKHVCPEVGCGRAFMYASKLRKHEDSHANLDCTEVICGEPDCLKIFSNEECLKAHIQSCHRHVICEVCKTKQLRKNIKRHMRIHEPAVETEKIKCSYSGCKHSFSNKSNLNIHVKAVHLEKRPFMCRFAGCGQEFPYKHVRNNHEKSGVHSYVQGDFLESDEQFRCRPRGGRKRKQVTVEALFRKRVVPMGETSVLDDGQQYLRWLLSEDQQ</sequence>
<evidence type="ECO:0000256" key="5">
    <source>
        <dbReference type="ARBA" id="ARBA00023015"/>
    </source>
</evidence>
<evidence type="ECO:0000256" key="1">
    <source>
        <dbReference type="ARBA" id="ARBA00004123"/>
    </source>
</evidence>
<evidence type="ECO:0000256" key="2">
    <source>
        <dbReference type="ARBA" id="ARBA00022723"/>
    </source>
</evidence>
<evidence type="ECO:0000256" key="3">
    <source>
        <dbReference type="ARBA" id="ARBA00022771"/>
    </source>
</evidence>
<dbReference type="PROSITE" id="PS00028">
    <property type="entry name" value="ZINC_FINGER_C2H2_1"/>
    <property type="match status" value="7"/>
</dbReference>
<keyword evidence="3 8" id="KW-0863">Zinc-finger</keyword>
<feature type="domain" description="C2H2-type" evidence="9">
    <location>
        <begin position="56"/>
        <end position="83"/>
    </location>
</feature>
<dbReference type="InterPro" id="IPR036236">
    <property type="entry name" value="Znf_C2H2_sf"/>
</dbReference>
<dbReference type="PANTHER" id="PTHR46179:SF13">
    <property type="entry name" value="C2H2-TYPE DOMAIN-CONTAINING PROTEIN"/>
    <property type="match status" value="1"/>
</dbReference>
<name>A0AAV9CGC9_ACOCL</name>
<dbReference type="GO" id="GO:0080084">
    <property type="term" value="F:5S rDNA binding"/>
    <property type="evidence" value="ECO:0007669"/>
    <property type="project" value="TreeGrafter"/>
</dbReference>
<dbReference type="GO" id="GO:0006357">
    <property type="term" value="P:regulation of transcription by RNA polymerase II"/>
    <property type="evidence" value="ECO:0007669"/>
    <property type="project" value="TreeGrafter"/>
</dbReference>
<dbReference type="PROSITE" id="PS50157">
    <property type="entry name" value="ZINC_FINGER_C2H2_2"/>
    <property type="match status" value="6"/>
</dbReference>
<keyword evidence="4" id="KW-0862">Zinc</keyword>
<reference evidence="10" key="2">
    <citation type="submission" date="2023-06" db="EMBL/GenBank/DDBJ databases">
        <authorList>
            <person name="Ma L."/>
            <person name="Liu K.-W."/>
            <person name="Li Z."/>
            <person name="Hsiao Y.-Y."/>
            <person name="Qi Y."/>
            <person name="Fu T."/>
            <person name="Tang G."/>
            <person name="Zhang D."/>
            <person name="Sun W.-H."/>
            <person name="Liu D.-K."/>
            <person name="Li Y."/>
            <person name="Chen G.-Z."/>
            <person name="Liu X.-D."/>
            <person name="Liao X.-Y."/>
            <person name="Jiang Y.-T."/>
            <person name="Yu X."/>
            <person name="Hao Y."/>
            <person name="Huang J."/>
            <person name="Zhao X.-W."/>
            <person name="Ke S."/>
            <person name="Chen Y.-Y."/>
            <person name="Wu W.-L."/>
            <person name="Hsu J.-L."/>
            <person name="Lin Y.-F."/>
            <person name="Huang M.-D."/>
            <person name="Li C.-Y."/>
            <person name="Huang L."/>
            <person name="Wang Z.-W."/>
            <person name="Zhao X."/>
            <person name="Zhong W.-Y."/>
            <person name="Peng D.-H."/>
            <person name="Ahmad S."/>
            <person name="Lan S."/>
            <person name="Zhang J.-S."/>
            <person name="Tsai W.-C."/>
            <person name="Van De Peer Y."/>
            <person name="Liu Z.-J."/>
        </authorList>
    </citation>
    <scope>NUCLEOTIDE SEQUENCE</scope>
    <source>
        <strain evidence="10">CP</strain>
        <tissue evidence="10">Leaves</tissue>
    </source>
</reference>
<dbReference type="EMBL" id="JAUJYO010000019">
    <property type="protein sequence ID" value="KAK1287328.1"/>
    <property type="molecule type" value="Genomic_DNA"/>
</dbReference>
<evidence type="ECO:0000313" key="10">
    <source>
        <dbReference type="EMBL" id="KAK1287328.1"/>
    </source>
</evidence>
<dbReference type="Pfam" id="PF00096">
    <property type="entry name" value="zf-C2H2"/>
    <property type="match status" value="5"/>
</dbReference>
<dbReference type="InterPro" id="IPR051061">
    <property type="entry name" value="Zinc_finger_trans_reg"/>
</dbReference>
<evidence type="ECO:0000259" key="9">
    <source>
        <dbReference type="PROSITE" id="PS50157"/>
    </source>
</evidence>
<dbReference type="GO" id="GO:0003700">
    <property type="term" value="F:DNA-binding transcription factor activity"/>
    <property type="evidence" value="ECO:0007669"/>
    <property type="project" value="TreeGrafter"/>
</dbReference>
<dbReference type="Proteomes" id="UP001180020">
    <property type="component" value="Unassembled WGS sequence"/>
</dbReference>
<keyword evidence="5" id="KW-0805">Transcription regulation</keyword>
<reference evidence="10" key="1">
    <citation type="journal article" date="2023" name="Nat. Commun.">
        <title>Diploid and tetraploid genomes of Acorus and the evolution of monocots.</title>
        <authorList>
            <person name="Ma L."/>
            <person name="Liu K.W."/>
            <person name="Li Z."/>
            <person name="Hsiao Y.Y."/>
            <person name="Qi Y."/>
            <person name="Fu T."/>
            <person name="Tang G.D."/>
            <person name="Zhang D."/>
            <person name="Sun W.H."/>
            <person name="Liu D.K."/>
            <person name="Li Y."/>
            <person name="Chen G.Z."/>
            <person name="Liu X.D."/>
            <person name="Liao X.Y."/>
            <person name="Jiang Y.T."/>
            <person name="Yu X."/>
            <person name="Hao Y."/>
            <person name="Huang J."/>
            <person name="Zhao X.W."/>
            <person name="Ke S."/>
            <person name="Chen Y.Y."/>
            <person name="Wu W.L."/>
            <person name="Hsu J.L."/>
            <person name="Lin Y.F."/>
            <person name="Huang M.D."/>
            <person name="Li C.Y."/>
            <person name="Huang L."/>
            <person name="Wang Z.W."/>
            <person name="Zhao X."/>
            <person name="Zhong W.Y."/>
            <person name="Peng D.H."/>
            <person name="Ahmad S."/>
            <person name="Lan S."/>
            <person name="Zhang J.S."/>
            <person name="Tsai W.C."/>
            <person name="Van de Peer Y."/>
            <person name="Liu Z.J."/>
        </authorList>
    </citation>
    <scope>NUCLEOTIDE SEQUENCE</scope>
    <source>
        <strain evidence="10">CP</strain>
    </source>
</reference>
<evidence type="ECO:0000313" key="11">
    <source>
        <dbReference type="Proteomes" id="UP001180020"/>
    </source>
</evidence>
<keyword evidence="7" id="KW-0539">Nucleus</keyword>
<dbReference type="Gene3D" id="3.30.160.60">
    <property type="entry name" value="Classic Zinc Finger"/>
    <property type="match status" value="5"/>
</dbReference>
<feature type="domain" description="C2H2-type" evidence="9">
    <location>
        <begin position="274"/>
        <end position="301"/>
    </location>
</feature>
<keyword evidence="2" id="KW-0479">Metal-binding</keyword>
<organism evidence="10 11">
    <name type="scientific">Acorus calamus</name>
    <name type="common">Sweet flag</name>
    <dbReference type="NCBI Taxonomy" id="4465"/>
    <lineage>
        <taxon>Eukaryota</taxon>
        <taxon>Viridiplantae</taxon>
        <taxon>Streptophyta</taxon>
        <taxon>Embryophyta</taxon>
        <taxon>Tracheophyta</taxon>
        <taxon>Spermatophyta</taxon>
        <taxon>Magnoliopsida</taxon>
        <taxon>Liliopsida</taxon>
        <taxon>Acoraceae</taxon>
        <taxon>Acorus</taxon>
    </lineage>
</organism>
<keyword evidence="11" id="KW-1185">Reference proteome</keyword>
<feature type="domain" description="C2H2-type" evidence="9">
    <location>
        <begin position="243"/>
        <end position="273"/>
    </location>
</feature>
<evidence type="ECO:0000256" key="6">
    <source>
        <dbReference type="ARBA" id="ARBA00023163"/>
    </source>
</evidence>
<feature type="domain" description="C2H2-type" evidence="9">
    <location>
        <begin position="84"/>
        <end position="113"/>
    </location>
</feature>
<feature type="domain" description="C2H2-type" evidence="9">
    <location>
        <begin position="113"/>
        <end position="143"/>
    </location>
</feature>
<dbReference type="PANTHER" id="PTHR46179">
    <property type="entry name" value="ZINC FINGER PROTEIN"/>
    <property type="match status" value="1"/>
</dbReference>
<accession>A0AAV9CGC9</accession>
<dbReference type="GO" id="GO:0008270">
    <property type="term" value="F:zinc ion binding"/>
    <property type="evidence" value="ECO:0007669"/>
    <property type="project" value="UniProtKB-KW"/>
</dbReference>
<dbReference type="AlphaFoldDB" id="A0AAV9CGC9"/>